<comment type="similarity">
    <text evidence="2 9">Belongs to the EAF6 family.</text>
</comment>
<proteinExistence type="inferred from homology"/>
<evidence type="ECO:0000256" key="10">
    <source>
        <dbReference type="SAM" id="Coils"/>
    </source>
</evidence>
<dbReference type="EMBL" id="KV453910">
    <property type="protein sequence ID" value="ODV80969.1"/>
    <property type="molecule type" value="Genomic_DNA"/>
</dbReference>
<dbReference type="AlphaFoldDB" id="A0A1E4SN65"/>
<keyword evidence="8 9" id="KW-0539">Nucleus</keyword>
<dbReference type="STRING" id="984487.A0A1E4SN65"/>
<dbReference type="Proteomes" id="UP000094285">
    <property type="component" value="Unassembled WGS sequence"/>
</dbReference>
<evidence type="ECO:0000256" key="6">
    <source>
        <dbReference type="ARBA" id="ARBA00023054"/>
    </source>
</evidence>
<evidence type="ECO:0000256" key="4">
    <source>
        <dbReference type="ARBA" id="ARBA00022853"/>
    </source>
</evidence>
<dbReference type="OrthoDB" id="440324at2759"/>
<evidence type="ECO:0000256" key="5">
    <source>
        <dbReference type="ARBA" id="ARBA00023015"/>
    </source>
</evidence>
<evidence type="ECO:0000313" key="13">
    <source>
        <dbReference type="Proteomes" id="UP000094285"/>
    </source>
</evidence>
<comment type="subunit">
    <text evidence="9">Component of the NuA4 histone acetyltransferase complex.</text>
</comment>
<feature type="region of interest" description="Disordered" evidence="11">
    <location>
        <begin position="1"/>
        <end position="42"/>
    </location>
</feature>
<keyword evidence="7 9" id="KW-0804">Transcription</keyword>
<dbReference type="GO" id="GO:0005634">
    <property type="term" value="C:nucleus"/>
    <property type="evidence" value="ECO:0007669"/>
    <property type="project" value="UniProtKB-SubCell"/>
</dbReference>
<dbReference type="InterPro" id="IPR015418">
    <property type="entry name" value="Eaf6"/>
</dbReference>
<keyword evidence="13" id="KW-1185">Reference proteome</keyword>
<protein>
    <recommendedName>
        <fullName evidence="3 9">Chromatin modification-related protein EAF6</fullName>
    </recommendedName>
</protein>
<evidence type="ECO:0000256" key="9">
    <source>
        <dbReference type="RuleBase" id="RU368022"/>
    </source>
</evidence>
<dbReference type="PANTHER" id="PTHR13476">
    <property type="entry name" value="CHROMATIN MODIFICATION-RELATED PROTEIN MEAF6"/>
    <property type="match status" value="1"/>
</dbReference>
<evidence type="ECO:0000256" key="1">
    <source>
        <dbReference type="ARBA" id="ARBA00004123"/>
    </source>
</evidence>
<evidence type="ECO:0000256" key="2">
    <source>
        <dbReference type="ARBA" id="ARBA00010916"/>
    </source>
</evidence>
<reference evidence="13" key="1">
    <citation type="submission" date="2016-05" db="EMBL/GenBank/DDBJ databases">
        <title>Comparative genomics of biotechnologically important yeasts.</title>
        <authorList>
            <consortium name="DOE Joint Genome Institute"/>
            <person name="Riley R."/>
            <person name="Haridas S."/>
            <person name="Wolfe K.H."/>
            <person name="Lopes M.R."/>
            <person name="Hittinger C.T."/>
            <person name="Goker M."/>
            <person name="Salamov A."/>
            <person name="Wisecaver J."/>
            <person name="Long T.M."/>
            <person name="Aerts A.L."/>
            <person name="Barry K."/>
            <person name="Choi C."/>
            <person name="Clum A."/>
            <person name="Coughlan A.Y."/>
            <person name="Deshpande S."/>
            <person name="Douglass A.P."/>
            <person name="Hanson S.J."/>
            <person name="Klenk H.-P."/>
            <person name="Labutti K."/>
            <person name="Lapidus A."/>
            <person name="Lindquist E."/>
            <person name="Lipzen A."/>
            <person name="Meier-Kolthoff J.P."/>
            <person name="Ohm R.A."/>
            <person name="Otillar R.P."/>
            <person name="Pangilinan J."/>
            <person name="Peng Y."/>
            <person name="Rokas A."/>
            <person name="Rosa C.A."/>
            <person name="Scheuner C."/>
            <person name="Sibirny A.A."/>
            <person name="Slot J.C."/>
            <person name="Stielow J.B."/>
            <person name="Sun H."/>
            <person name="Kurtzman C.P."/>
            <person name="Blackwell M."/>
            <person name="Grigoriev I.V."/>
            <person name="Jeffries T.W."/>
        </authorList>
    </citation>
    <scope>NUCLEOTIDE SEQUENCE [LARGE SCALE GENOMIC DNA]</scope>
    <source>
        <strain evidence="13">NRRL Y-17324</strain>
    </source>
</reference>
<dbReference type="GO" id="GO:0006325">
    <property type="term" value="P:chromatin organization"/>
    <property type="evidence" value="ECO:0007669"/>
    <property type="project" value="UniProtKB-KW"/>
</dbReference>
<gene>
    <name evidence="12" type="ORF">CANTADRAFT_62327</name>
</gene>
<evidence type="ECO:0000256" key="7">
    <source>
        <dbReference type="ARBA" id="ARBA00023163"/>
    </source>
</evidence>
<keyword evidence="5 9" id="KW-0805">Transcription regulation</keyword>
<comment type="subcellular location">
    <subcellularLocation>
        <location evidence="1 9">Nucleus</location>
    </subcellularLocation>
</comment>
<keyword evidence="9" id="KW-0227">DNA damage</keyword>
<sequence length="191" mass="20882">MSSKDTSDAKASAASSPKVAQSGQSADDKKSRSSNGGLAELPSIDNYTKVKNQLTQQILKKQELSSKLTQLEDSIYEKESDYFNESAYGNIVKGFENFSKTSGGGSSNKKRFQYSAEDHIFSLSSVNYIKTFVKRHGISFAVNANKDDLDEYEDSVDPGSNSATKAAAYEKENSSSASTPTRKRKIRALDE</sequence>
<keyword evidence="6 10" id="KW-0175">Coiled coil</keyword>
<evidence type="ECO:0000256" key="11">
    <source>
        <dbReference type="SAM" id="MobiDB-lite"/>
    </source>
</evidence>
<feature type="region of interest" description="Disordered" evidence="11">
    <location>
        <begin position="150"/>
        <end position="191"/>
    </location>
</feature>
<dbReference type="GeneID" id="30984986"/>
<evidence type="ECO:0000256" key="8">
    <source>
        <dbReference type="ARBA" id="ARBA00023242"/>
    </source>
</evidence>
<keyword evidence="9" id="KW-0234">DNA repair</keyword>
<comment type="function">
    <text evidence="9">Component of the NuA4 histone acetyltransferase complex which is involved in transcriptional activation of selected genes principally by acetylation of nucleosomal histone H4 and H2A. The NuA4 complex is also involved in DNA repair.</text>
</comment>
<feature type="coiled-coil region" evidence="10">
    <location>
        <begin position="54"/>
        <end position="81"/>
    </location>
</feature>
<keyword evidence="4 9" id="KW-0156">Chromatin regulator</keyword>
<dbReference type="GO" id="GO:0006281">
    <property type="term" value="P:DNA repair"/>
    <property type="evidence" value="ECO:0007669"/>
    <property type="project" value="UniProtKB-UniRule"/>
</dbReference>
<accession>A0A1E4SN65</accession>
<dbReference type="Pfam" id="PF09340">
    <property type="entry name" value="NuA4"/>
    <property type="match status" value="1"/>
</dbReference>
<dbReference type="RefSeq" id="XP_020066091.1">
    <property type="nucleotide sequence ID" value="XM_020210850.1"/>
</dbReference>
<name>A0A1E4SN65_9ASCO</name>
<organism evidence="12 13">
    <name type="scientific">Suhomyces tanzawaensis NRRL Y-17324</name>
    <dbReference type="NCBI Taxonomy" id="984487"/>
    <lineage>
        <taxon>Eukaryota</taxon>
        <taxon>Fungi</taxon>
        <taxon>Dikarya</taxon>
        <taxon>Ascomycota</taxon>
        <taxon>Saccharomycotina</taxon>
        <taxon>Pichiomycetes</taxon>
        <taxon>Debaryomycetaceae</taxon>
        <taxon>Suhomyces</taxon>
    </lineage>
</organism>
<evidence type="ECO:0000256" key="3">
    <source>
        <dbReference type="ARBA" id="ARBA00018504"/>
    </source>
</evidence>
<evidence type="ECO:0000313" key="12">
    <source>
        <dbReference type="EMBL" id="ODV80969.1"/>
    </source>
</evidence>
<dbReference type="GO" id="GO:0035267">
    <property type="term" value="C:NuA4 histone acetyltransferase complex"/>
    <property type="evidence" value="ECO:0007669"/>
    <property type="project" value="UniProtKB-UniRule"/>
</dbReference>
<feature type="compositionally biased region" description="Basic residues" evidence="11">
    <location>
        <begin position="181"/>
        <end position="191"/>
    </location>
</feature>